<keyword evidence="1" id="KW-0963">Cytoplasm</keyword>
<comment type="caution">
    <text evidence="9">The sequence shown here is derived from an EMBL/GenBank/DDBJ whole genome shotgun (WGS) entry which is preliminary data.</text>
</comment>
<keyword evidence="10" id="KW-1185">Reference proteome</keyword>
<name>A0A4Q0Y5Q6_9BACT</name>
<keyword evidence="7" id="KW-0501">Molybdenum cofactor biosynthesis</keyword>
<dbReference type="GO" id="GO:0005525">
    <property type="term" value="F:GTP binding"/>
    <property type="evidence" value="ECO:0007669"/>
    <property type="project" value="UniProtKB-KW"/>
</dbReference>
<dbReference type="InterPro" id="IPR025877">
    <property type="entry name" value="MobA-like_NTP_Trfase"/>
</dbReference>
<dbReference type="PANTHER" id="PTHR19136">
    <property type="entry name" value="MOLYBDENUM COFACTOR GUANYLYLTRANSFERASE"/>
    <property type="match status" value="1"/>
</dbReference>
<dbReference type="Gene3D" id="3.90.550.10">
    <property type="entry name" value="Spore Coat Polysaccharide Biosynthesis Protein SpsA, Chain A"/>
    <property type="match status" value="1"/>
</dbReference>
<dbReference type="NCBIfam" id="NF001837">
    <property type="entry name" value="PRK00560.1"/>
    <property type="match status" value="1"/>
</dbReference>
<protein>
    <submittedName>
        <fullName evidence="9">Molybdenum cofactor guanylyltransferase</fullName>
    </submittedName>
</protein>
<dbReference type="SUPFAM" id="SSF53448">
    <property type="entry name" value="Nucleotide-diphospho-sugar transferases"/>
    <property type="match status" value="1"/>
</dbReference>
<organism evidence="9 10">
    <name type="scientific">Halarcobacter anaerophilus</name>
    <dbReference type="NCBI Taxonomy" id="877500"/>
    <lineage>
        <taxon>Bacteria</taxon>
        <taxon>Pseudomonadati</taxon>
        <taxon>Campylobacterota</taxon>
        <taxon>Epsilonproteobacteria</taxon>
        <taxon>Campylobacterales</taxon>
        <taxon>Arcobacteraceae</taxon>
        <taxon>Halarcobacter</taxon>
    </lineage>
</organism>
<evidence type="ECO:0000256" key="3">
    <source>
        <dbReference type="ARBA" id="ARBA00022723"/>
    </source>
</evidence>
<evidence type="ECO:0000256" key="6">
    <source>
        <dbReference type="ARBA" id="ARBA00023134"/>
    </source>
</evidence>
<evidence type="ECO:0000313" key="10">
    <source>
        <dbReference type="Proteomes" id="UP000290191"/>
    </source>
</evidence>
<dbReference type="Pfam" id="PF12804">
    <property type="entry name" value="NTP_transf_3"/>
    <property type="match status" value="1"/>
</dbReference>
<evidence type="ECO:0000256" key="2">
    <source>
        <dbReference type="ARBA" id="ARBA00022679"/>
    </source>
</evidence>
<dbReference type="RefSeq" id="WP_129081461.1">
    <property type="nucleotide sequence ID" value="NZ_CP041070.1"/>
</dbReference>
<dbReference type="Proteomes" id="UP000290191">
    <property type="component" value="Unassembled WGS sequence"/>
</dbReference>
<keyword evidence="6" id="KW-0342">GTP-binding</keyword>
<dbReference type="AlphaFoldDB" id="A0A4Q0Y5Q6"/>
<accession>A0A4Q0Y5Q6</accession>
<evidence type="ECO:0000256" key="5">
    <source>
        <dbReference type="ARBA" id="ARBA00022842"/>
    </source>
</evidence>
<dbReference type="OrthoDB" id="9788394at2"/>
<dbReference type="GO" id="GO:0016779">
    <property type="term" value="F:nucleotidyltransferase activity"/>
    <property type="evidence" value="ECO:0007669"/>
    <property type="project" value="UniProtKB-KW"/>
</dbReference>
<keyword evidence="9" id="KW-0548">Nucleotidyltransferase</keyword>
<dbReference type="EMBL" id="PDKO01000002">
    <property type="protein sequence ID" value="RXJ64139.1"/>
    <property type="molecule type" value="Genomic_DNA"/>
</dbReference>
<keyword evidence="4" id="KW-0547">Nucleotide-binding</keyword>
<evidence type="ECO:0000256" key="1">
    <source>
        <dbReference type="ARBA" id="ARBA00022490"/>
    </source>
</evidence>
<evidence type="ECO:0000256" key="4">
    <source>
        <dbReference type="ARBA" id="ARBA00022741"/>
    </source>
</evidence>
<sequence>MNTLPFEIPCVILCGGKSSRMGEDKALLPFSNFDTLSQYQYEKFKPFFKKVYISSKTNKFDFDVNLILDKSNIYSPIVALKSIFESLKDEKKIFIISVDTPFIKIETIKKLIDNSLNYEIVVPQTEKVHNLCAVFDKSSLLFIEKMLSENIHKVGYLLKNCNTKIIKFYDEDEFLNLNDKIIYNKANLYIR</sequence>
<keyword evidence="2 9" id="KW-0808">Transferase</keyword>
<feature type="domain" description="MobA-like NTP transferase" evidence="8">
    <location>
        <begin position="10"/>
        <end position="149"/>
    </location>
</feature>
<reference evidence="9 10" key="1">
    <citation type="submission" date="2017-10" db="EMBL/GenBank/DDBJ databases">
        <title>Genomics of the genus Arcobacter.</title>
        <authorList>
            <person name="Perez-Cataluna A."/>
            <person name="Figueras M.J."/>
        </authorList>
    </citation>
    <scope>NUCLEOTIDE SEQUENCE [LARGE SCALE GENOMIC DNA]</scope>
    <source>
        <strain evidence="9 10">DSM 24636</strain>
    </source>
</reference>
<dbReference type="InterPro" id="IPR013482">
    <property type="entry name" value="Molybde_CF_guanTrfase"/>
</dbReference>
<dbReference type="GO" id="GO:0046872">
    <property type="term" value="F:metal ion binding"/>
    <property type="evidence" value="ECO:0007669"/>
    <property type="project" value="UniProtKB-KW"/>
</dbReference>
<keyword evidence="5" id="KW-0460">Magnesium</keyword>
<gene>
    <name evidence="9" type="ORF">CRV06_04140</name>
</gene>
<proteinExistence type="predicted"/>
<evidence type="ECO:0000256" key="7">
    <source>
        <dbReference type="ARBA" id="ARBA00023150"/>
    </source>
</evidence>
<evidence type="ECO:0000313" key="9">
    <source>
        <dbReference type="EMBL" id="RXJ64139.1"/>
    </source>
</evidence>
<keyword evidence="3" id="KW-0479">Metal-binding</keyword>
<dbReference type="CDD" id="cd02503">
    <property type="entry name" value="MobA"/>
    <property type="match status" value="1"/>
</dbReference>
<dbReference type="STRING" id="877500.GCA_000935065_01435"/>
<dbReference type="GO" id="GO:1902758">
    <property type="term" value="P:bis(molybdopterin guanine dinucleotide)molybdenum biosynthetic process"/>
    <property type="evidence" value="ECO:0007669"/>
    <property type="project" value="TreeGrafter"/>
</dbReference>
<dbReference type="PANTHER" id="PTHR19136:SF81">
    <property type="entry name" value="MOLYBDENUM COFACTOR GUANYLYLTRANSFERASE"/>
    <property type="match status" value="1"/>
</dbReference>
<dbReference type="InterPro" id="IPR029044">
    <property type="entry name" value="Nucleotide-diphossugar_trans"/>
</dbReference>
<evidence type="ECO:0000259" key="8">
    <source>
        <dbReference type="Pfam" id="PF12804"/>
    </source>
</evidence>